<evidence type="ECO:0000313" key="1">
    <source>
        <dbReference type="EMBL" id="TDO41656.1"/>
    </source>
</evidence>
<evidence type="ECO:0000313" key="2">
    <source>
        <dbReference type="Proteomes" id="UP000294901"/>
    </source>
</evidence>
<dbReference type="Proteomes" id="UP000294901">
    <property type="component" value="Unassembled WGS sequence"/>
</dbReference>
<protein>
    <submittedName>
        <fullName evidence="1">Uncharacterized protein</fullName>
    </submittedName>
</protein>
<dbReference type="RefSeq" id="WP_166661244.1">
    <property type="nucleotide sequence ID" value="NZ_BOMD01000024.1"/>
</dbReference>
<gene>
    <name evidence="1" type="ORF">C8E87_5392</name>
</gene>
<sequence length="40" mass="4042">MLIDELGSARDDLVAALGASDASRFITGEHITVSGGHTTG</sequence>
<accession>A0A4R6K1Z7</accession>
<organism evidence="1 2">
    <name type="scientific">Paractinoplanes brasiliensis</name>
    <dbReference type="NCBI Taxonomy" id="52695"/>
    <lineage>
        <taxon>Bacteria</taxon>
        <taxon>Bacillati</taxon>
        <taxon>Actinomycetota</taxon>
        <taxon>Actinomycetes</taxon>
        <taxon>Micromonosporales</taxon>
        <taxon>Micromonosporaceae</taxon>
        <taxon>Paractinoplanes</taxon>
    </lineage>
</organism>
<reference evidence="1 2" key="1">
    <citation type="submission" date="2019-03" db="EMBL/GenBank/DDBJ databases">
        <title>Sequencing the genomes of 1000 actinobacteria strains.</title>
        <authorList>
            <person name="Klenk H.-P."/>
        </authorList>
    </citation>
    <scope>NUCLEOTIDE SEQUENCE [LARGE SCALE GENOMIC DNA]</scope>
    <source>
        <strain evidence="1 2">DSM 43805</strain>
    </source>
</reference>
<proteinExistence type="predicted"/>
<comment type="caution">
    <text evidence="1">The sequence shown here is derived from an EMBL/GenBank/DDBJ whole genome shotgun (WGS) entry which is preliminary data.</text>
</comment>
<dbReference type="AlphaFoldDB" id="A0A4R6K1Z7"/>
<dbReference type="EMBL" id="SNWR01000001">
    <property type="protein sequence ID" value="TDO41656.1"/>
    <property type="molecule type" value="Genomic_DNA"/>
</dbReference>
<keyword evidence="2" id="KW-1185">Reference proteome</keyword>
<name>A0A4R6K1Z7_9ACTN</name>